<reference evidence="5 6" key="1">
    <citation type="submission" date="2024-09" db="EMBL/GenBank/DDBJ databases">
        <authorList>
            <person name="Sun Q."/>
            <person name="Mori K."/>
        </authorList>
    </citation>
    <scope>NUCLEOTIDE SEQUENCE [LARGE SCALE GENOMIC DNA]</scope>
    <source>
        <strain evidence="5 6">JCM 12520</strain>
    </source>
</reference>
<gene>
    <name evidence="5" type="ORF">ACFFNY_35280</name>
</gene>
<feature type="coiled-coil region" evidence="2">
    <location>
        <begin position="572"/>
        <end position="599"/>
    </location>
</feature>
<dbReference type="InterPro" id="IPR036291">
    <property type="entry name" value="NAD(P)-bd_dom_sf"/>
</dbReference>
<keyword evidence="2" id="KW-0175">Coiled coil</keyword>
<dbReference type="Pfam" id="PF13727">
    <property type="entry name" value="CoA_binding_3"/>
    <property type="match status" value="1"/>
</dbReference>
<dbReference type="CDD" id="cd05237">
    <property type="entry name" value="UDP_invert_4-6DH_SDR_e"/>
    <property type="match status" value="1"/>
</dbReference>
<dbReference type="SUPFAM" id="SSF51735">
    <property type="entry name" value="NAD(P)-binding Rossmann-fold domains"/>
    <property type="match status" value="2"/>
</dbReference>
<keyword evidence="3" id="KW-0812">Transmembrane</keyword>
<feature type="transmembrane region" description="Helical" evidence="3">
    <location>
        <begin position="12"/>
        <end position="32"/>
    </location>
</feature>
<keyword evidence="3" id="KW-1133">Transmembrane helix</keyword>
<evidence type="ECO:0000256" key="3">
    <source>
        <dbReference type="SAM" id="Phobius"/>
    </source>
</evidence>
<feature type="transmembrane region" description="Helical" evidence="3">
    <location>
        <begin position="44"/>
        <end position="65"/>
    </location>
</feature>
<comment type="similarity">
    <text evidence="1">Belongs to the polysaccharide synthase family.</text>
</comment>
<proteinExistence type="inferred from homology"/>
<keyword evidence="6" id="KW-1185">Reference proteome</keyword>
<dbReference type="RefSeq" id="WP_344904496.1">
    <property type="nucleotide sequence ID" value="NZ_BAAAYO010000002.1"/>
</dbReference>
<dbReference type="InterPro" id="IPR051203">
    <property type="entry name" value="Polysaccharide_Synthase-Rel"/>
</dbReference>
<feature type="transmembrane region" description="Helical" evidence="3">
    <location>
        <begin position="77"/>
        <end position="99"/>
    </location>
</feature>
<comment type="caution">
    <text evidence="5">The sequence shown here is derived from an EMBL/GenBank/DDBJ whole genome shotgun (WGS) entry which is preliminary data.</text>
</comment>
<feature type="domain" description="Polysaccharide biosynthesis protein CapD-like" evidence="4">
    <location>
        <begin position="283"/>
        <end position="565"/>
    </location>
</feature>
<evidence type="ECO:0000256" key="1">
    <source>
        <dbReference type="ARBA" id="ARBA00007430"/>
    </source>
</evidence>
<dbReference type="Gene3D" id="3.40.50.720">
    <property type="entry name" value="NAD(P)-binding Rossmann-like Domain"/>
    <property type="match status" value="2"/>
</dbReference>
<name>A0ABV5W8Y8_9BACL</name>
<dbReference type="Proteomes" id="UP001589619">
    <property type="component" value="Unassembled WGS sequence"/>
</dbReference>
<sequence>MSYNNKRLSGLIGIDMLIVSFGVYAAYVLHYGGVVIIPEQLGDWGVYTGISVAVCTIGMITFKLYNRIWHYASIGELLSIVKAVTVTCLISWILTSAVIGHLVPIPLLVRSFETILLLMGGTRFAWRVFRDSYFKSSDRPNRALIIGAGDCGTLIAKEMKCDKSSLMTPVAFIDDDIRKHHLQVLGLPVYGGRDKISEAVERLNIDEIIIALPSVLKKDISQIISHCKSTKAKLKIIPKIGDLIQGIVTINEIRDVEVEDLLGREPVNIDLQGIADYVSEKIVLVTGAGGSIGSELCRQLAPFKPIRLIMLGHGENSIYSIEAEIRRKYPELIIESVIADIQDRARIEFVFAKYSPQLVFHAAAHKHVPLMEHNPSEAVKNNIFGTKNVADCADRFGVERFVFISTDKAVNPTSVMGTTKRVGEMYIQSLNAHSVTRFVAVRFGNVLGSRGSVIPKFKEQIRMGGPVTVTHPEMIRYFMTIPEAVQLVIQAGAIANGGEVFVLDMGEPVKILDLAKDLIRLSGFEPGLDIEISYSGVRPGEKLFEELLTDEEGLASTKHNRIFIGKPVVIARANLEFQLSMLEKELSKNEREIKRALKQTVPTYQYTEQEQQMVLV</sequence>
<dbReference type="EMBL" id="JBHMAG010000029">
    <property type="protein sequence ID" value="MFB9756860.1"/>
    <property type="molecule type" value="Genomic_DNA"/>
</dbReference>
<dbReference type="Pfam" id="PF02719">
    <property type="entry name" value="Polysacc_synt_2"/>
    <property type="match status" value="1"/>
</dbReference>
<protein>
    <submittedName>
        <fullName evidence="5">Nucleoside-diphosphate sugar epimerase/dehydratase</fullName>
    </submittedName>
</protein>
<organism evidence="5 6">
    <name type="scientific">Paenibacillus hodogayensis</name>
    <dbReference type="NCBI Taxonomy" id="279208"/>
    <lineage>
        <taxon>Bacteria</taxon>
        <taxon>Bacillati</taxon>
        <taxon>Bacillota</taxon>
        <taxon>Bacilli</taxon>
        <taxon>Bacillales</taxon>
        <taxon>Paenibacillaceae</taxon>
        <taxon>Paenibacillus</taxon>
    </lineage>
</organism>
<evidence type="ECO:0000313" key="5">
    <source>
        <dbReference type="EMBL" id="MFB9756860.1"/>
    </source>
</evidence>
<evidence type="ECO:0000256" key="2">
    <source>
        <dbReference type="SAM" id="Coils"/>
    </source>
</evidence>
<dbReference type="PANTHER" id="PTHR43318">
    <property type="entry name" value="UDP-N-ACETYLGLUCOSAMINE 4,6-DEHYDRATASE"/>
    <property type="match status" value="1"/>
</dbReference>
<keyword evidence="3" id="KW-0472">Membrane</keyword>
<dbReference type="PANTHER" id="PTHR43318:SF1">
    <property type="entry name" value="POLYSACCHARIDE BIOSYNTHESIS PROTEIN EPSC-RELATED"/>
    <property type="match status" value="1"/>
</dbReference>
<evidence type="ECO:0000313" key="6">
    <source>
        <dbReference type="Proteomes" id="UP001589619"/>
    </source>
</evidence>
<accession>A0ABV5W8Y8</accession>
<evidence type="ECO:0000259" key="4">
    <source>
        <dbReference type="Pfam" id="PF02719"/>
    </source>
</evidence>
<dbReference type="InterPro" id="IPR003869">
    <property type="entry name" value="Polysac_CapD-like"/>
</dbReference>